<reference evidence="2" key="1">
    <citation type="journal article" date="2020" name="Cell">
        <title>Large-Scale Comparative Analyses of Tick Genomes Elucidate Their Genetic Diversity and Vector Capacities.</title>
        <authorList>
            <consortium name="Tick Genome and Microbiome Consortium (TIGMIC)"/>
            <person name="Jia N."/>
            <person name="Wang J."/>
            <person name="Shi W."/>
            <person name="Du L."/>
            <person name="Sun Y."/>
            <person name="Zhan W."/>
            <person name="Jiang J.F."/>
            <person name="Wang Q."/>
            <person name="Zhang B."/>
            <person name="Ji P."/>
            <person name="Bell-Sakyi L."/>
            <person name="Cui X.M."/>
            <person name="Yuan T.T."/>
            <person name="Jiang B.G."/>
            <person name="Yang W.F."/>
            <person name="Lam T.T."/>
            <person name="Chang Q.C."/>
            <person name="Ding S.J."/>
            <person name="Wang X.J."/>
            <person name="Zhu J.G."/>
            <person name="Ruan X.D."/>
            <person name="Zhao L."/>
            <person name="Wei J.T."/>
            <person name="Ye R.Z."/>
            <person name="Que T.C."/>
            <person name="Du C.H."/>
            <person name="Zhou Y.H."/>
            <person name="Cheng J.X."/>
            <person name="Dai P.F."/>
            <person name="Guo W.B."/>
            <person name="Han X.H."/>
            <person name="Huang E.J."/>
            <person name="Li L.F."/>
            <person name="Wei W."/>
            <person name="Gao Y.C."/>
            <person name="Liu J.Z."/>
            <person name="Shao H.Z."/>
            <person name="Wang X."/>
            <person name="Wang C.C."/>
            <person name="Yang T.C."/>
            <person name="Huo Q.B."/>
            <person name="Li W."/>
            <person name="Chen H.Y."/>
            <person name="Chen S.E."/>
            <person name="Zhou L.G."/>
            <person name="Ni X.B."/>
            <person name="Tian J.H."/>
            <person name="Sheng Y."/>
            <person name="Liu T."/>
            <person name="Pan Y.S."/>
            <person name="Xia L.Y."/>
            <person name="Li J."/>
            <person name="Zhao F."/>
            <person name="Cao W.C."/>
        </authorList>
    </citation>
    <scope>NUCLEOTIDE SEQUENCE</scope>
    <source>
        <strain evidence="2">Rmic-2018</strain>
    </source>
</reference>
<gene>
    <name evidence="2" type="ORF">HPB51_011977</name>
</gene>
<feature type="compositionally biased region" description="Polar residues" evidence="1">
    <location>
        <begin position="263"/>
        <end position="273"/>
    </location>
</feature>
<evidence type="ECO:0000313" key="3">
    <source>
        <dbReference type="Proteomes" id="UP000821866"/>
    </source>
</evidence>
<comment type="caution">
    <text evidence="2">The sequence shown here is derived from an EMBL/GenBank/DDBJ whole genome shotgun (WGS) entry which is preliminary data.</text>
</comment>
<keyword evidence="3" id="KW-1185">Reference proteome</keyword>
<proteinExistence type="predicted"/>
<evidence type="ECO:0000313" key="2">
    <source>
        <dbReference type="EMBL" id="KAH8040662.1"/>
    </source>
</evidence>
<evidence type="ECO:0000256" key="1">
    <source>
        <dbReference type="SAM" id="MobiDB-lite"/>
    </source>
</evidence>
<feature type="region of interest" description="Disordered" evidence="1">
    <location>
        <begin position="256"/>
        <end position="275"/>
    </location>
</feature>
<reference evidence="2" key="2">
    <citation type="submission" date="2021-09" db="EMBL/GenBank/DDBJ databases">
        <authorList>
            <person name="Jia N."/>
            <person name="Wang J."/>
            <person name="Shi W."/>
            <person name="Du L."/>
            <person name="Sun Y."/>
            <person name="Zhan W."/>
            <person name="Jiang J."/>
            <person name="Wang Q."/>
            <person name="Zhang B."/>
            <person name="Ji P."/>
            <person name="Sakyi L.B."/>
            <person name="Cui X."/>
            <person name="Yuan T."/>
            <person name="Jiang B."/>
            <person name="Yang W."/>
            <person name="Lam T.T.-Y."/>
            <person name="Chang Q."/>
            <person name="Ding S."/>
            <person name="Wang X."/>
            <person name="Zhu J."/>
            <person name="Ruan X."/>
            <person name="Zhao L."/>
            <person name="Wei J."/>
            <person name="Que T."/>
            <person name="Du C."/>
            <person name="Cheng J."/>
            <person name="Dai P."/>
            <person name="Han X."/>
            <person name="Huang E."/>
            <person name="Gao Y."/>
            <person name="Liu J."/>
            <person name="Shao H."/>
            <person name="Ye R."/>
            <person name="Li L."/>
            <person name="Wei W."/>
            <person name="Wang X."/>
            <person name="Wang C."/>
            <person name="Huo Q."/>
            <person name="Li W."/>
            <person name="Guo W."/>
            <person name="Chen H."/>
            <person name="Chen S."/>
            <person name="Zhou L."/>
            <person name="Zhou L."/>
            <person name="Ni X."/>
            <person name="Tian J."/>
            <person name="Zhou Y."/>
            <person name="Sheng Y."/>
            <person name="Liu T."/>
            <person name="Pan Y."/>
            <person name="Xia L."/>
            <person name="Li J."/>
            <person name="Zhao F."/>
            <person name="Cao W."/>
        </authorList>
    </citation>
    <scope>NUCLEOTIDE SEQUENCE</scope>
    <source>
        <strain evidence="2">Rmic-2018</strain>
        <tissue evidence="2">Larvae</tissue>
    </source>
</reference>
<dbReference type="Proteomes" id="UP000821866">
    <property type="component" value="Chromosome 1"/>
</dbReference>
<name>A0A9J6F1H4_RHIMP</name>
<organism evidence="2 3">
    <name type="scientific">Rhipicephalus microplus</name>
    <name type="common">Cattle tick</name>
    <name type="synonym">Boophilus microplus</name>
    <dbReference type="NCBI Taxonomy" id="6941"/>
    <lineage>
        <taxon>Eukaryota</taxon>
        <taxon>Metazoa</taxon>
        <taxon>Ecdysozoa</taxon>
        <taxon>Arthropoda</taxon>
        <taxon>Chelicerata</taxon>
        <taxon>Arachnida</taxon>
        <taxon>Acari</taxon>
        <taxon>Parasitiformes</taxon>
        <taxon>Ixodida</taxon>
        <taxon>Ixodoidea</taxon>
        <taxon>Ixodidae</taxon>
        <taxon>Rhipicephalinae</taxon>
        <taxon>Rhipicephalus</taxon>
        <taxon>Boophilus</taxon>
    </lineage>
</organism>
<dbReference type="EMBL" id="JABSTU010000001">
    <property type="protein sequence ID" value="KAH8040662.1"/>
    <property type="molecule type" value="Genomic_DNA"/>
</dbReference>
<protein>
    <submittedName>
        <fullName evidence="2">Uncharacterized protein</fullName>
    </submittedName>
</protein>
<dbReference type="AlphaFoldDB" id="A0A9J6F1H4"/>
<accession>A0A9J6F1H4</accession>
<sequence>MTSGPLMAPNRMLVYSAWAEHRGEVNEVRVISLLAPRGALRGRLLCTLAYLNYSHVQVVAARVEPLNATVLAGHTTGPTKDHSLEPGFVFCPGDPLLQADEVGLRLVDTSRVHWLPVGHAPTNSVRLFPDAESGSGRRAEAADHVRTARVQTSKFRAVVCALSVFDLATEDLLLGELVAHYTELGATDFVFYNRTESRRARTFFGALTTVNSVVYLPWTRHDARPLLAYDCALRMRGFADVLVAVGTDERLVPSRSSAKADWSQESGGSSNDAGSWRLPDVRGSLVIMSRKTFCGADYSEHQGVAMLMPRRRRLGDIHSAGVVAAGLDALLAGKQGSHHSRQVLLHRYSGEQCPAEGEVVDMSAAEAVRRTLSSQPMILWKTLFVG</sequence>